<accession>A0ABV6ES73</accession>
<gene>
    <name evidence="2" type="ORF">ACFFJ6_11405</name>
</gene>
<name>A0ABV6ES73_9BRAD</name>
<evidence type="ECO:0000313" key="3">
    <source>
        <dbReference type="Proteomes" id="UP001589775"/>
    </source>
</evidence>
<dbReference type="RefSeq" id="WP_378387652.1">
    <property type="nucleotide sequence ID" value="NZ_JBHLWM010000004.1"/>
</dbReference>
<organism evidence="2 3">
    <name type="scientific">Rhodopseudomonas telluris</name>
    <dbReference type="NCBI Taxonomy" id="644215"/>
    <lineage>
        <taxon>Bacteria</taxon>
        <taxon>Pseudomonadati</taxon>
        <taxon>Pseudomonadota</taxon>
        <taxon>Alphaproteobacteria</taxon>
        <taxon>Hyphomicrobiales</taxon>
        <taxon>Nitrobacteraceae</taxon>
        <taxon>Rhodopseudomonas</taxon>
    </lineage>
</organism>
<dbReference type="Proteomes" id="UP001589775">
    <property type="component" value="Unassembled WGS sequence"/>
</dbReference>
<reference evidence="2 3" key="1">
    <citation type="submission" date="2024-09" db="EMBL/GenBank/DDBJ databases">
        <authorList>
            <person name="Sun Q."/>
            <person name="Mori K."/>
        </authorList>
    </citation>
    <scope>NUCLEOTIDE SEQUENCE [LARGE SCALE GENOMIC DNA]</scope>
    <source>
        <strain evidence="2 3">KCTC 23279</strain>
    </source>
</reference>
<feature type="transmembrane region" description="Helical" evidence="1">
    <location>
        <begin position="6"/>
        <end position="27"/>
    </location>
</feature>
<keyword evidence="3" id="KW-1185">Reference proteome</keyword>
<comment type="caution">
    <text evidence="2">The sequence shown here is derived from an EMBL/GenBank/DDBJ whole genome shotgun (WGS) entry which is preliminary data.</text>
</comment>
<evidence type="ECO:0000256" key="1">
    <source>
        <dbReference type="SAM" id="Phobius"/>
    </source>
</evidence>
<protein>
    <submittedName>
        <fullName evidence="2">Uncharacterized protein</fullName>
    </submittedName>
</protein>
<sequence length="66" mass="7454">MYLDSLGSLVLFLACAVAPALIAYLVLDDIRQRLFRRAQLRQPEPVVRAPVPVQARRSGWFAWANS</sequence>
<evidence type="ECO:0000313" key="2">
    <source>
        <dbReference type="EMBL" id="MFC0241078.1"/>
    </source>
</evidence>
<proteinExistence type="predicted"/>
<keyword evidence="1" id="KW-0472">Membrane</keyword>
<keyword evidence="1" id="KW-1133">Transmembrane helix</keyword>
<keyword evidence="1" id="KW-0812">Transmembrane</keyword>
<dbReference type="EMBL" id="JBHLWM010000004">
    <property type="protein sequence ID" value="MFC0241078.1"/>
    <property type="molecule type" value="Genomic_DNA"/>
</dbReference>